<evidence type="ECO:0000313" key="3">
    <source>
        <dbReference type="Proteomes" id="UP000242502"/>
    </source>
</evidence>
<keyword evidence="1" id="KW-1133">Transmembrane helix</keyword>
<feature type="transmembrane region" description="Helical" evidence="1">
    <location>
        <begin position="62"/>
        <end position="83"/>
    </location>
</feature>
<keyword evidence="1" id="KW-0812">Transmembrane</keyword>
<accession>A0A1D2QS55</accession>
<dbReference type="Proteomes" id="UP000242502">
    <property type="component" value="Unassembled WGS sequence"/>
</dbReference>
<feature type="transmembrane region" description="Helical" evidence="1">
    <location>
        <begin position="12"/>
        <end position="34"/>
    </location>
</feature>
<dbReference type="EMBL" id="MDLC01000009">
    <property type="protein sequence ID" value="ODS24425.1"/>
    <property type="molecule type" value="Genomic_DNA"/>
</dbReference>
<name>A0A1D2QS55_9GAMM</name>
<evidence type="ECO:0000256" key="1">
    <source>
        <dbReference type="SAM" id="Phobius"/>
    </source>
</evidence>
<organism evidence="2 3">
    <name type="scientific">Candidatus Endobugula sertula</name>
    <name type="common">Bugula neritina bacterial symbiont</name>
    <dbReference type="NCBI Taxonomy" id="62101"/>
    <lineage>
        <taxon>Bacteria</taxon>
        <taxon>Pseudomonadati</taxon>
        <taxon>Pseudomonadota</taxon>
        <taxon>Gammaproteobacteria</taxon>
        <taxon>Cellvibrionales</taxon>
        <taxon>Cellvibrionaceae</taxon>
        <taxon>Candidatus Endobugula</taxon>
    </lineage>
</organism>
<comment type="caution">
    <text evidence="2">The sequence shown here is derived from an EMBL/GenBank/DDBJ whole genome shotgun (WGS) entry which is preliminary data.</text>
</comment>
<dbReference type="AlphaFoldDB" id="A0A1D2QS55"/>
<sequence length="85" mass="9791">MSVDYLMVVEYFFLAVYFLSVLVIFIAMINVSYYNKIEAAVGTSTETNVAKKYSKKIHRLDLFGKIVHPALIVFLIGVLLYWYGK</sequence>
<dbReference type="STRING" id="62101.AB835_03765"/>
<gene>
    <name evidence="2" type="ORF">AB835_03765</name>
</gene>
<reference evidence="2 3" key="1">
    <citation type="journal article" date="2016" name="Appl. Environ. Microbiol.">
        <title>Lack of Overt Genome Reduction in the Bryostatin-Producing Bryozoan Symbiont "Candidatus Endobugula sertula".</title>
        <authorList>
            <person name="Miller I.J."/>
            <person name="Vanee N."/>
            <person name="Fong S.S."/>
            <person name="Lim-Fong G.E."/>
            <person name="Kwan J.C."/>
        </authorList>
    </citation>
    <scope>NUCLEOTIDE SEQUENCE [LARGE SCALE GENOMIC DNA]</scope>
    <source>
        <strain evidence="2">AB1-4</strain>
    </source>
</reference>
<proteinExistence type="predicted"/>
<protein>
    <submittedName>
        <fullName evidence="2">Uncharacterized protein</fullName>
    </submittedName>
</protein>
<evidence type="ECO:0000313" key="2">
    <source>
        <dbReference type="EMBL" id="ODS24425.1"/>
    </source>
</evidence>
<keyword evidence="1" id="KW-0472">Membrane</keyword>